<dbReference type="GO" id="GO:0005634">
    <property type="term" value="C:nucleus"/>
    <property type="evidence" value="ECO:0007669"/>
    <property type="project" value="InterPro"/>
</dbReference>
<dbReference type="GeneID" id="26303706"/>
<accession>A0A081CDI7</accession>
<dbReference type="EC" id="3.4.22.49" evidence="2"/>
<dbReference type="Pfam" id="PF03568">
    <property type="entry name" value="Separin_C"/>
    <property type="match status" value="1"/>
</dbReference>
<feature type="compositionally biased region" description="Low complexity" evidence="5">
    <location>
        <begin position="1"/>
        <end position="20"/>
    </location>
</feature>
<feature type="compositionally biased region" description="Low complexity" evidence="5">
    <location>
        <begin position="1446"/>
        <end position="1456"/>
    </location>
</feature>
<evidence type="ECO:0000259" key="6">
    <source>
        <dbReference type="PROSITE" id="PS51700"/>
    </source>
</evidence>
<dbReference type="Gene3D" id="1.25.40.10">
    <property type="entry name" value="Tetratricopeptide repeat domain"/>
    <property type="match status" value="1"/>
</dbReference>
<dbReference type="PROSITE" id="PS51700">
    <property type="entry name" value="SEPARIN"/>
    <property type="match status" value="1"/>
</dbReference>
<protein>
    <recommendedName>
        <fullName evidence="2">separase</fullName>
        <ecNumber evidence="2">3.4.22.49</ecNumber>
    </recommendedName>
</protein>
<keyword evidence="4" id="KW-0159">Chromosome partition</keyword>
<dbReference type="HOGENOM" id="CLU_000777_0_0_1"/>
<feature type="region of interest" description="Disordered" evidence="5">
    <location>
        <begin position="1101"/>
        <end position="1210"/>
    </location>
</feature>
<feature type="compositionally biased region" description="Low complexity" evidence="5">
    <location>
        <begin position="2246"/>
        <end position="2260"/>
    </location>
</feature>
<feature type="compositionally biased region" description="Low complexity" evidence="5">
    <location>
        <begin position="33"/>
        <end position="165"/>
    </location>
</feature>
<dbReference type="InterPro" id="IPR005314">
    <property type="entry name" value="Peptidase_C50"/>
</dbReference>
<evidence type="ECO:0000256" key="4">
    <source>
        <dbReference type="ARBA" id="ARBA00022829"/>
    </source>
</evidence>
<organism evidence="7">
    <name type="scientific">Pseudozyma antarctica</name>
    <name type="common">Yeast</name>
    <name type="synonym">Candida antarctica</name>
    <dbReference type="NCBI Taxonomy" id="84753"/>
    <lineage>
        <taxon>Eukaryota</taxon>
        <taxon>Fungi</taxon>
        <taxon>Dikarya</taxon>
        <taxon>Basidiomycota</taxon>
        <taxon>Ustilaginomycotina</taxon>
        <taxon>Ustilaginomycetes</taxon>
        <taxon>Ustilaginales</taxon>
        <taxon>Ustilaginaceae</taxon>
        <taxon>Moesziomyces</taxon>
    </lineage>
</organism>
<feature type="region of interest" description="Disordered" evidence="5">
    <location>
        <begin position="1598"/>
        <end position="1620"/>
    </location>
</feature>
<dbReference type="PANTHER" id="PTHR12792">
    <property type="entry name" value="EXTRA SPINDLE POLES 1-RELATED"/>
    <property type="match status" value="1"/>
</dbReference>
<name>A0A081CDI7_PSEA2</name>
<dbReference type="GO" id="GO:0006508">
    <property type="term" value="P:proteolysis"/>
    <property type="evidence" value="ECO:0007669"/>
    <property type="project" value="InterPro"/>
</dbReference>
<dbReference type="InterPro" id="IPR011990">
    <property type="entry name" value="TPR-like_helical_dom_sf"/>
</dbReference>
<feature type="compositionally biased region" description="Polar residues" evidence="5">
    <location>
        <begin position="1190"/>
        <end position="1204"/>
    </location>
</feature>
<feature type="region of interest" description="Disordered" evidence="5">
    <location>
        <begin position="1"/>
        <end position="165"/>
    </location>
</feature>
<dbReference type="InterPro" id="IPR030397">
    <property type="entry name" value="SEPARIN_core_dom"/>
</dbReference>
<feature type="compositionally biased region" description="Low complexity" evidence="5">
    <location>
        <begin position="1112"/>
        <end position="1131"/>
    </location>
</feature>
<dbReference type="GO" id="GO:0051307">
    <property type="term" value="P:meiotic chromosome separation"/>
    <property type="evidence" value="ECO:0007669"/>
    <property type="project" value="TreeGrafter"/>
</dbReference>
<feature type="compositionally biased region" description="Acidic residues" evidence="5">
    <location>
        <begin position="2225"/>
        <end position="2234"/>
    </location>
</feature>
<dbReference type="Proteomes" id="UP000053758">
    <property type="component" value="Unassembled WGS sequence"/>
</dbReference>
<feature type="compositionally biased region" description="Polar residues" evidence="5">
    <location>
        <begin position="1132"/>
        <end position="1150"/>
    </location>
</feature>
<dbReference type="GO" id="GO:0072686">
    <property type="term" value="C:mitotic spindle"/>
    <property type="evidence" value="ECO:0007669"/>
    <property type="project" value="TreeGrafter"/>
</dbReference>
<dbReference type="RefSeq" id="XP_014657076.1">
    <property type="nucleotide sequence ID" value="XM_014801590.1"/>
</dbReference>
<proteinExistence type="predicted"/>
<evidence type="ECO:0000256" key="3">
    <source>
        <dbReference type="ARBA" id="ARBA00022801"/>
    </source>
</evidence>
<dbReference type="SUPFAM" id="SSF48452">
    <property type="entry name" value="TPR-like"/>
    <property type="match status" value="1"/>
</dbReference>
<reference evidence="7" key="1">
    <citation type="submission" date="2014-07" db="EMBL/GenBank/DDBJ databases">
        <title>Draft genome sequence of the yeast Pseudozyma antarctica JCM 10317 known as a producer of lipase B which used in a wide range of industrial applications.</title>
        <authorList>
            <person name="Morita T."/>
            <person name="Saika A."/>
            <person name="Koike H."/>
        </authorList>
    </citation>
    <scope>NUCLEOTIDE SEQUENCE</scope>
    <source>
        <strain evidence="7">JCM 10317</strain>
    </source>
</reference>
<gene>
    <name evidence="7" type="ORF">PAN0_006c2948</name>
</gene>
<feature type="region of interest" description="Disordered" evidence="5">
    <location>
        <begin position="2220"/>
        <end position="2277"/>
    </location>
</feature>
<dbReference type="GO" id="GO:0044732">
    <property type="term" value="C:mitotic spindle pole body"/>
    <property type="evidence" value="ECO:0007669"/>
    <property type="project" value="TreeGrafter"/>
</dbReference>
<dbReference type="GO" id="GO:0004197">
    <property type="term" value="F:cysteine-type endopeptidase activity"/>
    <property type="evidence" value="ECO:0007669"/>
    <property type="project" value="InterPro"/>
</dbReference>
<evidence type="ECO:0000256" key="1">
    <source>
        <dbReference type="ARBA" id="ARBA00000451"/>
    </source>
</evidence>
<dbReference type="GO" id="GO:0005737">
    <property type="term" value="C:cytoplasm"/>
    <property type="evidence" value="ECO:0007669"/>
    <property type="project" value="TreeGrafter"/>
</dbReference>
<dbReference type="EMBL" id="DF830073">
    <property type="protein sequence ID" value="GAK64733.1"/>
    <property type="molecule type" value="Genomic_DNA"/>
</dbReference>
<evidence type="ECO:0000313" key="7">
    <source>
        <dbReference type="EMBL" id="GAK64733.1"/>
    </source>
</evidence>
<comment type="catalytic activity">
    <reaction evidence="1">
        <text>All bonds known to be hydrolyzed by this endopeptidase have arginine in P1 and an acidic residue in P4. P6 is often occupied by an acidic residue or by a hydroxy-amino-acid residue, the phosphorylation of which enhances cleavage.</text>
        <dbReference type="EC" id="3.4.22.49"/>
    </reaction>
</comment>
<evidence type="ECO:0000256" key="5">
    <source>
        <dbReference type="SAM" id="MobiDB-lite"/>
    </source>
</evidence>
<dbReference type="PANTHER" id="PTHR12792:SF0">
    <property type="entry name" value="SEPARIN"/>
    <property type="match status" value="1"/>
</dbReference>
<evidence type="ECO:0000313" key="8">
    <source>
        <dbReference type="Proteomes" id="UP000053758"/>
    </source>
</evidence>
<keyword evidence="8" id="KW-1185">Reference proteome</keyword>
<keyword evidence="3" id="KW-0378">Hydrolase</keyword>
<evidence type="ECO:0000256" key="2">
    <source>
        <dbReference type="ARBA" id="ARBA00012489"/>
    </source>
</evidence>
<feature type="domain" description="Peptidase C50" evidence="6">
    <location>
        <begin position="2298"/>
        <end position="2395"/>
    </location>
</feature>
<feature type="region of interest" description="Disordered" evidence="5">
    <location>
        <begin position="1432"/>
        <end position="1456"/>
    </location>
</feature>
<sequence length="2507" mass="270952">MPARVAAMPAAVSSSSALPAGKVDVATKVAPKTRSAASRTTATATASSSSRSAATTSATSSRTTSGTVKARTASATKVAAPAPATTPSTRSTRTTPASSSQRSSSVVTSSSSSRAASSTSRATSVSKPSAAATATATKPAPTSKTVRSTAAATVRSRTAASPAQTAQQTVLQQSWTEAQVLEALKLPKEVPVALPHYLLLRLGTSAQELLLEQELTSSPSFDPVPEKLATARSIYFAKQLVNAGLSWLSQLANSGWSANSAETASELPHVLAAAHTFRIATRFLLLPRDVAGTGTAAAQKELEVETIILRTTTKLKSIGLSKVAHADCLYLARISAHFPDAEAIVAAAPTTLLLPHFTQTTDSASEPSPARMSFLLDLQSHSVIKALEAADLDSLDSIHTDLNHEHGPLAWQLYARRSGGETKVLDRVAFAAERAISKALQRLEAPNSQEYLPLRTLALQLLVQVSDIDLAAFWERVARTGGAVLKTAHKDGLDLASTYDAVHDAFETVIATAANLAEHAGAEHNKMAGDGFQRFCEHWLNFARKAGSTTGVERATAVMAGAPSSALSSTVKTPATSNEVMMAEAEAPATSSPLQERQWSDQDLAKICAKLTACVLALDNVLAGKSDADTQSRLDDACKVLQRELGGWPTTAATSSQIKLHRVVDQIHRRCCTKLASQGCDSKGQPKQDTASAFPVNVDSLARACLQLLRELFACCQPSTSASAMPSSESVKSTPARPTSLPTRDACLLDLVHGHRVLANKLFSISSSRARAESLGVLESCHALLQSELARSLPASVLSEQLRLLCTSFYNPGGMLYNAVDYVEAANFLQGAVDCDIDSIDLLRSSYDGEEQPEVQASLQKRQDSLNKKLEYTAVSYRLGGDKERALQMYRKLVLSIPSTLQTKIGKRVSDAGIEQCFKSAEGKSLAGWIKAITDMSVHELGSEFDLDDQKHSLAHWVLHSDQLETSVKGAILEQAIQHLDARSHLASSVKAIGNIHQCLLRIYDATHFPLRRARTIARMLEMDVLSHALALTEDEVAQMEEDAIKCVDSPSLGKDEGLGRFKAQYRCSLLLSTALHIRLRRPYESPEIVAEKVEAACMSLSSATRGTPKKQSAQSSPRQPSSSSPRSAQATPNATPSTRASARGPSTASVRLANNRRALGQRSAPPQKTAALPSGPTTPPSRGKPVFESKSTAVSRSSPQAKSQAKESSLDNARQFCQSALTISEAFAALALTQCSVHILKVVRQAIRHSDECTPDADEMLCRAGVDLAQAYLRLGKTQRAEGVLRSAMTLLSGQTSTGSPSTQLVVLTDHVRFRCLMTQAELSCQTRDLAGAQARLIEGLALAKGQQKGDKAVSSSMERLLQRERQALAFAVAARLHVEKGDLASSIESITQALRQLIRLSSNLASIASRTSAQSDGQVVQAGQISKDASEASSDVVMDTPDSQEQPQPQPQEEQLPKFCGAVFSSLFWRSCRLLLESYMRLSTSHSIRGSAVEAESLAGEAVDFATSMRFALPLARALVQRGELRLQLNRTELGQQDLSRCMEVLQETWIPEVVPLSYVQGDCLMRIEQLGEALRSYATGEATLRTLSSAFVEAEHASPSPKAQSHHRRKSSLSNSAWQHRMRLSHSATGAGMDVVLPDVQSRLLQRQAWILHLMGEAEQSEDAVEKAAGVWDGLASIDVRVDQFVLEGRIALRRALQHLKGDHFFSMLPEAAISIPMVPSVSVRTLAATAGSNHAISEETVKAAFDMLTPADSAFREALSLGLRSSHSLSLREAFASLAQVYTTQAALGKNVKMAANAAAALLDWASSVGVRRSLLMSIAAKLRNSDAGLQDQDWPVITDDHAVARSARSSSAGMDDCDQDVLPSRLAKLTLNDRPRAGRGERSSRGNPWSAFWQSVRLRHQEAQHDAGSAKLLLPRNWTVVSISVRSTDVENLVLTRQQGGGGADGCSAKEAVLYSLPMNRRSKRDGTEEDEEHLTLAAAKDKLVEIVQLSNDGIHGVRDIQGMEGRRQWWTERHRLDDELRDLLQELQDTWLGGFKGVFAEPMLDDRAVAGLRARFEKIIRRACFPTANKRPTKLKMDDAVFECFAGLPADCTDEDLEDLVHYVMDALQFSGFQVAVDEIDLDETAMDLRGALEEFHGKKVQASPNKVNMAYVAAEEEEEASDHHIFLVLDKDTAPFPWESMPILRGKSVSRIPSMAFLQDRIQMAPVFCRRPAAQRDDTDDEDEDVEASPLQKGRHGARTQSRSPSKTSRTPRAATLGSKSNERVDDGNSSLQSSAWQVALRNGKLYSLSKRRTSYLLNPGGDLVQSQERFEGWLKGRASLGWKGIVGRQPIVDELPEALSTSDLLLYFGHGGAEPFIRQSKLRDLERCAVAMLWGCSSAMLHDNGDFDRTGTPLNYMCGGAPAMVGNLWDMTDRELDSVCEGVFGRLGLMEAGERAPLKSTARKLKVDANGILVASRAPTQMSLARAIAESRDDCRLPYLTGASTVVYGVPVYWNDDAL</sequence>